<gene>
    <name evidence="1" type="primary">TY3B-G_834</name>
    <name evidence="1" type="ORF">NPIL_637931</name>
</gene>
<dbReference type="EMBL" id="BMAW01092646">
    <property type="protein sequence ID" value="GFS56173.1"/>
    <property type="molecule type" value="Genomic_DNA"/>
</dbReference>
<proteinExistence type="predicted"/>
<feature type="non-terminal residue" evidence="1">
    <location>
        <position position="1"/>
    </location>
</feature>
<name>A0A8X6ISR3_NEPPI</name>
<keyword evidence="2" id="KW-1185">Reference proteome</keyword>
<dbReference type="Proteomes" id="UP000887013">
    <property type="component" value="Unassembled WGS sequence"/>
</dbReference>
<sequence>GDILKQASLNFTQNGVEFHKHEEKSWLMQISELHLEDELDLSHILNSQIKKDLTRIISSYKPEQTESTDVSMKIILKDDNPVYQPARRLPFEEKQKVNKHVEE</sequence>
<accession>A0A8X6ISR3</accession>
<protein>
    <submittedName>
        <fullName evidence="1">Transposon Ty3-G Gag-Pol polyprotein</fullName>
    </submittedName>
</protein>
<dbReference type="AlphaFoldDB" id="A0A8X6ISR3"/>
<dbReference type="OrthoDB" id="6435366at2759"/>
<organism evidence="1 2">
    <name type="scientific">Nephila pilipes</name>
    <name type="common">Giant wood spider</name>
    <name type="synonym">Nephila maculata</name>
    <dbReference type="NCBI Taxonomy" id="299642"/>
    <lineage>
        <taxon>Eukaryota</taxon>
        <taxon>Metazoa</taxon>
        <taxon>Ecdysozoa</taxon>
        <taxon>Arthropoda</taxon>
        <taxon>Chelicerata</taxon>
        <taxon>Arachnida</taxon>
        <taxon>Araneae</taxon>
        <taxon>Araneomorphae</taxon>
        <taxon>Entelegynae</taxon>
        <taxon>Araneoidea</taxon>
        <taxon>Nephilidae</taxon>
        <taxon>Nephila</taxon>
    </lineage>
</organism>
<comment type="caution">
    <text evidence="1">The sequence shown here is derived from an EMBL/GenBank/DDBJ whole genome shotgun (WGS) entry which is preliminary data.</text>
</comment>
<evidence type="ECO:0000313" key="2">
    <source>
        <dbReference type="Proteomes" id="UP000887013"/>
    </source>
</evidence>
<evidence type="ECO:0000313" key="1">
    <source>
        <dbReference type="EMBL" id="GFS56173.1"/>
    </source>
</evidence>
<reference evidence="1" key="1">
    <citation type="submission" date="2020-08" db="EMBL/GenBank/DDBJ databases">
        <title>Multicomponent nature underlies the extraordinary mechanical properties of spider dragline silk.</title>
        <authorList>
            <person name="Kono N."/>
            <person name="Nakamura H."/>
            <person name="Mori M."/>
            <person name="Yoshida Y."/>
            <person name="Ohtoshi R."/>
            <person name="Malay A.D."/>
            <person name="Moran D.A.P."/>
            <person name="Tomita M."/>
            <person name="Numata K."/>
            <person name="Arakawa K."/>
        </authorList>
    </citation>
    <scope>NUCLEOTIDE SEQUENCE</scope>
</reference>